<dbReference type="GO" id="GO:0031992">
    <property type="term" value="F:energy transducer activity"/>
    <property type="evidence" value="ECO:0007669"/>
    <property type="project" value="InterPro"/>
</dbReference>
<proteinExistence type="inferred from homology"/>
<gene>
    <name evidence="7" type="ORF">ETE75_16535</name>
</gene>
<name>A0A483J5S3_KLEPN</name>
<dbReference type="PRINTS" id="PR01374">
    <property type="entry name" value="TONBPROTEIN"/>
</dbReference>
<dbReference type="GO" id="GO:0055085">
    <property type="term" value="P:transmembrane transport"/>
    <property type="evidence" value="ECO:0007669"/>
    <property type="project" value="InterPro"/>
</dbReference>
<keyword evidence="2" id="KW-0812">Transmembrane</keyword>
<keyword evidence="4" id="KW-0472">Membrane</keyword>
<comment type="subcellular location">
    <subcellularLocation>
        <location evidence="5">Cell inner membrane</location>
        <topology evidence="5">Single-pass membrane protein</topology>
        <orientation evidence="5">Periplasmic side</orientation>
    </subcellularLocation>
    <subcellularLocation>
        <location evidence="1">Membrane</location>
        <topology evidence="1">Single-pass membrane protein</topology>
    </subcellularLocation>
</comment>
<evidence type="ECO:0000259" key="6">
    <source>
        <dbReference type="PROSITE" id="PS52015"/>
    </source>
</evidence>
<dbReference type="GO" id="GO:0030288">
    <property type="term" value="C:outer membrane-bounded periplasmic space"/>
    <property type="evidence" value="ECO:0007669"/>
    <property type="project" value="InterPro"/>
</dbReference>
<dbReference type="GO" id="GO:0015891">
    <property type="term" value="P:siderophore transport"/>
    <property type="evidence" value="ECO:0007669"/>
    <property type="project" value="InterPro"/>
</dbReference>
<evidence type="ECO:0000313" key="7">
    <source>
        <dbReference type="EMBL" id="TCX38620.1"/>
    </source>
</evidence>
<keyword evidence="5" id="KW-0997">Cell inner membrane</keyword>
<dbReference type="InterPro" id="IPR003538">
    <property type="entry name" value="TonB"/>
</dbReference>
<evidence type="ECO:0000256" key="2">
    <source>
        <dbReference type="ARBA" id="ARBA00022692"/>
    </source>
</evidence>
<comment type="similarity">
    <text evidence="5">Belongs to the TonB family.</text>
</comment>
<keyword evidence="5" id="KW-0735">Signal-anchor</keyword>
<dbReference type="AlphaFoldDB" id="A0A483J5S3"/>
<evidence type="ECO:0000256" key="3">
    <source>
        <dbReference type="ARBA" id="ARBA00022989"/>
    </source>
</evidence>
<keyword evidence="3" id="KW-1133">Transmembrane helix</keyword>
<dbReference type="GO" id="GO:0005886">
    <property type="term" value="C:plasma membrane"/>
    <property type="evidence" value="ECO:0007669"/>
    <property type="project" value="UniProtKB-SubCell"/>
</dbReference>
<reference evidence="7" key="1">
    <citation type="submission" date="2019-01" db="EMBL/GenBank/DDBJ databases">
        <authorList>
            <person name="Lista F."/>
            <person name="Anselmo A."/>
        </authorList>
    </citation>
    <scope>NUCLEOTIDE SEQUENCE</scope>
    <source>
        <strain evidence="7">13S</strain>
    </source>
</reference>
<keyword evidence="5" id="KW-1003">Cell membrane</keyword>
<evidence type="ECO:0000256" key="4">
    <source>
        <dbReference type="ARBA" id="ARBA00023136"/>
    </source>
</evidence>
<dbReference type="GO" id="GO:0015031">
    <property type="term" value="P:protein transport"/>
    <property type="evidence" value="ECO:0007669"/>
    <property type="project" value="UniProtKB-UniRule"/>
</dbReference>
<dbReference type="Gene3D" id="3.30.2420.10">
    <property type="entry name" value="TonB"/>
    <property type="match status" value="1"/>
</dbReference>
<dbReference type="NCBIfam" id="TIGR01352">
    <property type="entry name" value="tonB_Cterm"/>
    <property type="match status" value="1"/>
</dbReference>
<evidence type="ECO:0000256" key="5">
    <source>
        <dbReference type="RuleBase" id="RU362123"/>
    </source>
</evidence>
<dbReference type="RefSeq" id="WP_132343531.1">
    <property type="nucleotide sequence ID" value="NZ_JAIGYS010000009.1"/>
</dbReference>
<accession>A0A483J5S3</accession>
<keyword evidence="5" id="KW-0653">Protein transport</keyword>
<keyword evidence="5" id="KW-0813">Transport</keyword>
<comment type="function">
    <text evidence="5">Interacts with outer membrane receptor proteins that carry out high-affinity binding and energy dependent uptake into the periplasmic space of specific substrates. It could act to transduce energy from the cytoplasmic membrane to specific energy-requiring processes in the outer membrane, resulting in the release into the periplasm of ligands bound by these outer membrane proteins.</text>
</comment>
<dbReference type="EMBL" id="SDCJ01000011">
    <property type="protein sequence ID" value="TCX38620.1"/>
    <property type="molecule type" value="Genomic_DNA"/>
</dbReference>
<dbReference type="PROSITE" id="PS52015">
    <property type="entry name" value="TONB_CTD"/>
    <property type="match status" value="1"/>
</dbReference>
<dbReference type="SUPFAM" id="SSF74653">
    <property type="entry name" value="TolA/TonB C-terminal domain"/>
    <property type="match status" value="1"/>
</dbReference>
<sequence length="122" mass="13552">MLIYIHGIGVFMKKGFIGTIFLCGMLLGCSSSAKNPQPKLLYSPHPAYPYYALANRIEGGVAVRYNVGVDGKISKLWILKSEPQYLFDSAVIAAMAQWRYEANKPTQGLTKTIYFKLQAPSD</sequence>
<protein>
    <recommendedName>
        <fullName evidence="5">Protein TonB</fullName>
    </recommendedName>
</protein>
<dbReference type="Pfam" id="PF03544">
    <property type="entry name" value="TonB_C"/>
    <property type="match status" value="1"/>
</dbReference>
<dbReference type="InterPro" id="IPR006260">
    <property type="entry name" value="TonB/TolA_C"/>
</dbReference>
<feature type="domain" description="TonB C-terminal" evidence="6">
    <location>
        <begin position="33"/>
        <end position="122"/>
    </location>
</feature>
<dbReference type="InterPro" id="IPR037682">
    <property type="entry name" value="TonB_C"/>
</dbReference>
<comment type="caution">
    <text evidence="7">The sequence shown here is derived from an EMBL/GenBank/DDBJ whole genome shotgun (WGS) entry which is preliminary data.</text>
</comment>
<organism evidence="7">
    <name type="scientific">Klebsiella pneumoniae</name>
    <dbReference type="NCBI Taxonomy" id="573"/>
    <lineage>
        <taxon>Bacteria</taxon>
        <taxon>Pseudomonadati</taxon>
        <taxon>Pseudomonadota</taxon>
        <taxon>Gammaproteobacteria</taxon>
        <taxon>Enterobacterales</taxon>
        <taxon>Enterobacteriaceae</taxon>
        <taxon>Klebsiella/Raoultella group</taxon>
        <taxon>Klebsiella</taxon>
        <taxon>Klebsiella pneumoniae complex</taxon>
    </lineage>
</organism>
<evidence type="ECO:0000256" key="1">
    <source>
        <dbReference type="ARBA" id="ARBA00004167"/>
    </source>
</evidence>